<evidence type="ECO:0000313" key="3">
    <source>
        <dbReference type="Proteomes" id="UP000000448"/>
    </source>
</evidence>
<keyword evidence="3" id="KW-1185">Reference proteome</keyword>
<dbReference type="InterPro" id="IPR036249">
    <property type="entry name" value="Thioredoxin-like_sf"/>
</dbReference>
<accession>B9L5N8</accession>
<dbReference type="PANTHER" id="PTHR15337:SF11">
    <property type="entry name" value="THIOREDOXIN DOMAIN-CONTAINING PROTEIN"/>
    <property type="match status" value="1"/>
</dbReference>
<dbReference type="PANTHER" id="PTHR15337">
    <property type="entry name" value="ANTERIOR GRADIENT PROTEIN-RELATED"/>
    <property type="match status" value="1"/>
</dbReference>
<evidence type="ECO:0000313" key="2">
    <source>
        <dbReference type="EMBL" id="ACM92722.1"/>
    </source>
</evidence>
<dbReference type="KEGG" id="nam:NAMH_1283"/>
<dbReference type="eggNOG" id="COG1331">
    <property type="taxonomic scope" value="Bacteria"/>
</dbReference>
<dbReference type="SUPFAM" id="SSF52833">
    <property type="entry name" value="Thioredoxin-like"/>
    <property type="match status" value="1"/>
</dbReference>
<dbReference type="InterPro" id="IPR051099">
    <property type="entry name" value="AGR/TXD"/>
</dbReference>
<gene>
    <name evidence="2" type="ordered locus">NAMH_1283</name>
</gene>
<reference evidence="2 3" key="1">
    <citation type="journal article" date="2009" name="PLoS Genet.">
        <title>Adaptations to submarine hydrothermal environments exemplified by the genome of Nautilia profundicola.</title>
        <authorList>
            <person name="Campbell B.J."/>
            <person name="Smith J.L."/>
            <person name="Hanson T.E."/>
            <person name="Klotz M.G."/>
            <person name="Stein L.Y."/>
            <person name="Lee C.K."/>
            <person name="Wu D."/>
            <person name="Robinson J.M."/>
            <person name="Khouri H.M."/>
            <person name="Eisen J.A."/>
            <person name="Cary S.C."/>
        </authorList>
    </citation>
    <scope>NUCLEOTIDE SEQUENCE [LARGE SCALE GENOMIC DNA]</scope>
    <source>
        <strain evidence="3">ATCC BAA-1463 / DSM 18972 / AmH</strain>
    </source>
</reference>
<sequence>MKKLFFLLLGVYLFASNLNWYSDYKKAFEVAKKENKYVMVDISKHDCPPCEFMKDTVMSGGDVVKILNSKFVLVEYYADADDIPEKFRKHYFNFTPAILFYTNDGKFITGVYGATSYTHFLEELKKIIKG</sequence>
<dbReference type="HOGENOM" id="CLU_090389_8_4_7"/>
<dbReference type="AlphaFoldDB" id="B9L5N8"/>
<evidence type="ECO:0008006" key="4">
    <source>
        <dbReference type="Google" id="ProtNLM"/>
    </source>
</evidence>
<evidence type="ECO:0000256" key="1">
    <source>
        <dbReference type="ARBA" id="ARBA00022729"/>
    </source>
</evidence>
<dbReference type="Gene3D" id="3.40.30.10">
    <property type="entry name" value="Glutaredoxin"/>
    <property type="match status" value="1"/>
</dbReference>
<dbReference type="OrthoDB" id="5334769at2"/>
<proteinExistence type="predicted"/>
<dbReference type="RefSeq" id="WP_015901774.1">
    <property type="nucleotide sequence ID" value="NC_012115.1"/>
</dbReference>
<protein>
    <recommendedName>
        <fullName evidence="4">Thioredoxin</fullName>
    </recommendedName>
</protein>
<dbReference type="STRING" id="598659.NAMH_1283"/>
<dbReference type="EMBL" id="CP001279">
    <property type="protein sequence ID" value="ACM92722.1"/>
    <property type="molecule type" value="Genomic_DNA"/>
</dbReference>
<dbReference type="Proteomes" id="UP000000448">
    <property type="component" value="Chromosome"/>
</dbReference>
<dbReference type="Pfam" id="PF13899">
    <property type="entry name" value="Thioredoxin_7"/>
    <property type="match status" value="1"/>
</dbReference>
<keyword evidence="1" id="KW-0732">Signal</keyword>
<name>B9L5N8_NAUPA</name>
<organism evidence="2 3">
    <name type="scientific">Nautilia profundicola (strain ATCC BAA-1463 / DSM 18972 / AmH)</name>
    <dbReference type="NCBI Taxonomy" id="598659"/>
    <lineage>
        <taxon>Bacteria</taxon>
        <taxon>Pseudomonadati</taxon>
        <taxon>Campylobacterota</taxon>
        <taxon>Epsilonproteobacteria</taxon>
        <taxon>Nautiliales</taxon>
        <taxon>Nautiliaceae</taxon>
        <taxon>Nautilia</taxon>
    </lineage>
</organism>